<dbReference type="SUPFAM" id="SSF54292">
    <property type="entry name" value="2Fe-2S ferredoxin-like"/>
    <property type="match status" value="1"/>
</dbReference>
<dbReference type="InterPro" id="IPR012675">
    <property type="entry name" value="Beta-grasp_dom_sf"/>
</dbReference>
<dbReference type="Gene3D" id="3.10.20.30">
    <property type="match status" value="1"/>
</dbReference>
<dbReference type="PANTHER" id="PTHR44379">
    <property type="entry name" value="OXIDOREDUCTASE WITH IRON-SULFUR SUBUNIT"/>
    <property type="match status" value="1"/>
</dbReference>
<keyword evidence="5" id="KW-0411">Iron-sulfur</keyword>
<keyword evidence="2" id="KW-0479">Metal-binding</keyword>
<dbReference type="EMBL" id="UINC01000322">
    <property type="protein sequence ID" value="SUZ53267.1"/>
    <property type="molecule type" value="Genomic_DNA"/>
</dbReference>
<dbReference type="InterPro" id="IPR036010">
    <property type="entry name" value="2Fe-2S_ferredoxin-like_sf"/>
</dbReference>
<keyword evidence="4" id="KW-0408">Iron</keyword>
<dbReference type="InterPro" id="IPR051452">
    <property type="entry name" value="Diverse_Oxidoreductases"/>
</dbReference>
<protein>
    <recommendedName>
        <fullName evidence="6">2Fe-2S ferredoxin-type domain-containing protein</fullName>
    </recommendedName>
</protein>
<dbReference type="GO" id="GO:0051537">
    <property type="term" value="F:2 iron, 2 sulfur cluster binding"/>
    <property type="evidence" value="ECO:0007669"/>
    <property type="project" value="UniProtKB-KW"/>
</dbReference>
<dbReference type="AlphaFoldDB" id="A0A381NFG7"/>
<keyword evidence="3" id="KW-0560">Oxidoreductase</keyword>
<proteinExistence type="predicted"/>
<dbReference type="PANTHER" id="PTHR44379:SF2">
    <property type="entry name" value="BLR6218 PROTEIN"/>
    <property type="match status" value="1"/>
</dbReference>
<evidence type="ECO:0000259" key="6">
    <source>
        <dbReference type="PROSITE" id="PS51085"/>
    </source>
</evidence>
<reference evidence="7" key="1">
    <citation type="submission" date="2018-05" db="EMBL/GenBank/DDBJ databases">
        <authorList>
            <person name="Lanie J.A."/>
            <person name="Ng W.-L."/>
            <person name="Kazmierczak K.M."/>
            <person name="Andrzejewski T.M."/>
            <person name="Davidsen T.M."/>
            <person name="Wayne K.J."/>
            <person name="Tettelin H."/>
            <person name="Glass J.I."/>
            <person name="Rusch D."/>
            <person name="Podicherti R."/>
            <person name="Tsui H.-C.T."/>
            <person name="Winkler M.E."/>
        </authorList>
    </citation>
    <scope>NUCLEOTIDE SEQUENCE</scope>
</reference>
<dbReference type="PROSITE" id="PS51085">
    <property type="entry name" value="2FE2S_FER_2"/>
    <property type="match status" value="1"/>
</dbReference>
<dbReference type="SUPFAM" id="SSF47741">
    <property type="entry name" value="CO dehydrogenase ISP C-domain like"/>
    <property type="match status" value="1"/>
</dbReference>
<evidence type="ECO:0000313" key="7">
    <source>
        <dbReference type="EMBL" id="SUZ53267.1"/>
    </source>
</evidence>
<dbReference type="InterPro" id="IPR006058">
    <property type="entry name" value="2Fe2S_fd_BS"/>
</dbReference>
<dbReference type="GO" id="GO:0016491">
    <property type="term" value="F:oxidoreductase activity"/>
    <property type="evidence" value="ECO:0007669"/>
    <property type="project" value="UniProtKB-KW"/>
</dbReference>
<dbReference type="InterPro" id="IPR002888">
    <property type="entry name" value="2Fe-2S-bd"/>
</dbReference>
<dbReference type="GO" id="GO:0046872">
    <property type="term" value="F:metal ion binding"/>
    <property type="evidence" value="ECO:0007669"/>
    <property type="project" value="UniProtKB-KW"/>
</dbReference>
<evidence type="ECO:0000256" key="3">
    <source>
        <dbReference type="ARBA" id="ARBA00023002"/>
    </source>
</evidence>
<dbReference type="Gene3D" id="1.10.150.120">
    <property type="entry name" value="[2Fe-2S]-binding domain"/>
    <property type="match status" value="1"/>
</dbReference>
<dbReference type="PROSITE" id="PS00197">
    <property type="entry name" value="2FE2S_FER_1"/>
    <property type="match status" value="1"/>
</dbReference>
<evidence type="ECO:0000256" key="5">
    <source>
        <dbReference type="ARBA" id="ARBA00023014"/>
    </source>
</evidence>
<feature type="domain" description="2Fe-2S ferredoxin-type" evidence="6">
    <location>
        <begin position="56"/>
        <end position="132"/>
    </location>
</feature>
<evidence type="ECO:0000256" key="2">
    <source>
        <dbReference type="ARBA" id="ARBA00022723"/>
    </source>
</evidence>
<gene>
    <name evidence="7" type="ORF">METZ01_LOCUS6121</name>
</gene>
<evidence type="ECO:0000256" key="1">
    <source>
        <dbReference type="ARBA" id="ARBA00022714"/>
    </source>
</evidence>
<dbReference type="Pfam" id="PF01799">
    <property type="entry name" value="Fer2_2"/>
    <property type="match status" value="1"/>
</dbReference>
<sequence length="208" mass="22300">MFVDENTSFSKRHASRRAFIKGVIASGAVAGSSSLFVTGIGGCSSDSQPTIGSIERLISLTINGQVRRVDVLPYETLAMTLRYKLGLTGTKLGCDRGECGACTVIIDDVTHYSCSILTHSIGNRNVRTVEGLQSSNGDLHPVQQAFIDELGPQCGFCTPGQIMSAVALLEKNSKPTRDEVRHALSGNLCRCGAYDHYLNSVMRASEVV</sequence>
<organism evidence="7">
    <name type="scientific">marine metagenome</name>
    <dbReference type="NCBI Taxonomy" id="408172"/>
    <lineage>
        <taxon>unclassified sequences</taxon>
        <taxon>metagenomes</taxon>
        <taxon>ecological metagenomes</taxon>
    </lineage>
</organism>
<evidence type="ECO:0000256" key="4">
    <source>
        <dbReference type="ARBA" id="ARBA00023004"/>
    </source>
</evidence>
<accession>A0A381NFG7</accession>
<dbReference type="FunFam" id="1.10.150.120:FF:000003">
    <property type="entry name" value="Carbon monoxide dehydrogenase, small subunit"/>
    <property type="match status" value="1"/>
</dbReference>
<dbReference type="InterPro" id="IPR001041">
    <property type="entry name" value="2Fe-2S_ferredoxin-type"/>
</dbReference>
<dbReference type="Pfam" id="PF00111">
    <property type="entry name" value="Fer2"/>
    <property type="match status" value="1"/>
</dbReference>
<keyword evidence="1" id="KW-0001">2Fe-2S</keyword>
<name>A0A381NFG7_9ZZZZ</name>
<dbReference type="InterPro" id="IPR036884">
    <property type="entry name" value="2Fe-2S-bd_dom_sf"/>
</dbReference>